<sequence>MEKWVVKAIQVGSIQLDRSAMTHYRGKGEQLVVPIWCAGATDGKHKVLVDTGIRDLKEYQKAEPGVRQTSGQDTVSAVKRIMGWNPEDIDIVINTHLHCDHSGSNGKFRNSKIYVQKKEWEAAFEPLVPEAPFYDTLCFDKQAVNFFQWQFLDGDTEILPGLQVITTPGHTRGHQSVLFHTEEGVVCVSGDICNVAENVNENLEPNIVVLVPEVYESLKRIRQAAHYILPGHEPAIQDGSEKFVPVL</sequence>
<organism evidence="7 8">
    <name type="scientific">Muricomes intestini</name>
    <dbReference type="NCBI Taxonomy" id="1796634"/>
    <lineage>
        <taxon>Bacteria</taxon>
        <taxon>Bacillati</taxon>
        <taxon>Bacillota</taxon>
        <taxon>Clostridia</taxon>
        <taxon>Lachnospirales</taxon>
        <taxon>Lachnospiraceae</taxon>
        <taxon>Muricomes</taxon>
    </lineage>
</organism>
<evidence type="ECO:0000313" key="7">
    <source>
        <dbReference type="EMBL" id="TCS77750.1"/>
    </source>
</evidence>
<keyword evidence="3" id="KW-0479">Metal-binding</keyword>
<dbReference type="Gene3D" id="3.60.15.10">
    <property type="entry name" value="Ribonuclease Z/Hydroxyacylglutathione hydrolase-like"/>
    <property type="match status" value="1"/>
</dbReference>
<dbReference type="AlphaFoldDB" id="A0A4R3K4X7"/>
<evidence type="ECO:0000256" key="1">
    <source>
        <dbReference type="ARBA" id="ARBA00001947"/>
    </source>
</evidence>
<proteinExistence type="inferred from homology"/>
<evidence type="ECO:0000259" key="6">
    <source>
        <dbReference type="SMART" id="SM00849"/>
    </source>
</evidence>
<reference evidence="7 8" key="1">
    <citation type="submission" date="2019-03" db="EMBL/GenBank/DDBJ databases">
        <title>Genomic Encyclopedia of Type Strains, Phase IV (KMG-IV): sequencing the most valuable type-strain genomes for metagenomic binning, comparative biology and taxonomic classification.</title>
        <authorList>
            <person name="Goeker M."/>
        </authorList>
    </citation>
    <scope>NUCLEOTIDE SEQUENCE [LARGE SCALE GENOMIC DNA]</scope>
    <source>
        <strain evidence="7 8">DSM 29489</strain>
    </source>
</reference>
<keyword evidence="4 7" id="KW-0378">Hydrolase</keyword>
<dbReference type="RefSeq" id="WP_243117411.1">
    <property type="nucleotide sequence ID" value="NZ_SLZZ01000015.1"/>
</dbReference>
<accession>A0A4R3K4X7</accession>
<dbReference type="PANTHER" id="PTHR42978">
    <property type="entry name" value="QUORUM-QUENCHING LACTONASE YTNP-RELATED-RELATED"/>
    <property type="match status" value="1"/>
</dbReference>
<dbReference type="InterPro" id="IPR051013">
    <property type="entry name" value="MBL_superfamily_lactonases"/>
</dbReference>
<evidence type="ECO:0000256" key="5">
    <source>
        <dbReference type="ARBA" id="ARBA00022833"/>
    </source>
</evidence>
<evidence type="ECO:0000256" key="3">
    <source>
        <dbReference type="ARBA" id="ARBA00022723"/>
    </source>
</evidence>
<evidence type="ECO:0000256" key="4">
    <source>
        <dbReference type="ARBA" id="ARBA00022801"/>
    </source>
</evidence>
<evidence type="ECO:0000256" key="2">
    <source>
        <dbReference type="ARBA" id="ARBA00007749"/>
    </source>
</evidence>
<dbReference type="Pfam" id="PF00753">
    <property type="entry name" value="Lactamase_B"/>
    <property type="match status" value="1"/>
</dbReference>
<protein>
    <submittedName>
        <fullName evidence="7">Glyoxylase-like metal-dependent hydrolase (Beta-lactamase superfamily II)</fullName>
    </submittedName>
</protein>
<dbReference type="InterPro" id="IPR001279">
    <property type="entry name" value="Metallo-B-lactamas"/>
</dbReference>
<dbReference type="SMART" id="SM00849">
    <property type="entry name" value="Lactamase_B"/>
    <property type="match status" value="1"/>
</dbReference>
<keyword evidence="8" id="KW-1185">Reference proteome</keyword>
<keyword evidence="5" id="KW-0862">Zinc</keyword>
<dbReference type="GO" id="GO:0016787">
    <property type="term" value="F:hydrolase activity"/>
    <property type="evidence" value="ECO:0007669"/>
    <property type="project" value="UniProtKB-KW"/>
</dbReference>
<dbReference type="Proteomes" id="UP000295726">
    <property type="component" value="Unassembled WGS sequence"/>
</dbReference>
<evidence type="ECO:0000313" key="8">
    <source>
        <dbReference type="Proteomes" id="UP000295726"/>
    </source>
</evidence>
<gene>
    <name evidence="7" type="ORF">EDD59_11569</name>
</gene>
<comment type="cofactor">
    <cofactor evidence="1">
        <name>Zn(2+)</name>
        <dbReference type="ChEBI" id="CHEBI:29105"/>
    </cofactor>
</comment>
<comment type="similarity">
    <text evidence="2">Belongs to the metallo-beta-lactamase superfamily.</text>
</comment>
<dbReference type="SUPFAM" id="SSF56281">
    <property type="entry name" value="Metallo-hydrolase/oxidoreductase"/>
    <property type="match status" value="1"/>
</dbReference>
<name>A0A4R3K4X7_9FIRM</name>
<dbReference type="CDD" id="cd07729">
    <property type="entry name" value="AHL_lactonase_MBL-fold"/>
    <property type="match status" value="1"/>
</dbReference>
<feature type="domain" description="Metallo-beta-lactamase" evidence="6">
    <location>
        <begin position="34"/>
        <end position="232"/>
    </location>
</feature>
<dbReference type="EMBL" id="SLZZ01000015">
    <property type="protein sequence ID" value="TCS77750.1"/>
    <property type="molecule type" value="Genomic_DNA"/>
</dbReference>
<dbReference type="InterPro" id="IPR036866">
    <property type="entry name" value="RibonucZ/Hydroxyglut_hydro"/>
</dbReference>
<dbReference type="GO" id="GO:0046872">
    <property type="term" value="F:metal ion binding"/>
    <property type="evidence" value="ECO:0007669"/>
    <property type="project" value="UniProtKB-KW"/>
</dbReference>
<comment type="caution">
    <text evidence="7">The sequence shown here is derived from an EMBL/GenBank/DDBJ whole genome shotgun (WGS) entry which is preliminary data.</text>
</comment>
<dbReference type="PANTHER" id="PTHR42978:SF7">
    <property type="entry name" value="METALLO-HYDROLASE RV2300C-RELATED"/>
    <property type="match status" value="1"/>
</dbReference>